<evidence type="ECO:0000259" key="5">
    <source>
        <dbReference type="Pfam" id="PF23036"/>
    </source>
</evidence>
<dbReference type="Pfam" id="PF12584">
    <property type="entry name" value="TRAPPC10"/>
    <property type="match status" value="1"/>
</dbReference>
<evidence type="ECO:0000256" key="2">
    <source>
        <dbReference type="ARBA" id="ARBA00022448"/>
    </source>
</evidence>
<dbReference type="InterPro" id="IPR056916">
    <property type="entry name" value="NTS_TR130"/>
</dbReference>
<name>A0A9P8P777_9ASCO</name>
<keyword evidence="3" id="KW-0333">Golgi apparatus</keyword>
<comment type="caution">
    <text evidence="7">The sequence shown here is derived from an EMBL/GenBank/DDBJ whole genome shotgun (WGS) entry which is preliminary data.</text>
</comment>
<dbReference type="EMBL" id="JAEUBE010000199">
    <property type="protein sequence ID" value="KAH3666838.1"/>
    <property type="molecule type" value="Genomic_DNA"/>
</dbReference>
<evidence type="ECO:0000256" key="1">
    <source>
        <dbReference type="ARBA" id="ARBA00004555"/>
    </source>
</evidence>
<dbReference type="GO" id="GO:0005829">
    <property type="term" value="C:cytosol"/>
    <property type="evidence" value="ECO:0007669"/>
    <property type="project" value="GOC"/>
</dbReference>
<keyword evidence="2" id="KW-0813">Transport</keyword>
<reference evidence="7" key="1">
    <citation type="journal article" date="2021" name="Open Biol.">
        <title>Shared evolutionary footprints suggest mitochondrial oxidative damage underlies multiple complex I losses in fungi.</title>
        <authorList>
            <person name="Schikora-Tamarit M.A."/>
            <person name="Marcet-Houben M."/>
            <person name="Nosek J."/>
            <person name="Gabaldon T."/>
        </authorList>
    </citation>
    <scope>NUCLEOTIDE SEQUENCE</scope>
    <source>
        <strain evidence="7">CBS6075</strain>
    </source>
</reference>
<sequence length="1088" mass="124857">MNQSKGPIPLKVGYYDPFAIFPRLKDDLDLVSKLDKLHWKPNQSASVRTINNIKLHYVPSSDNHYLNFIFINSTSLDEYRAKVRPVVKQWLNNIRALKPACIYFIILYEDSSQVSRTDKLLKTNLLTKLKTDFVHDELPFDTIFKIKSSYPSPADKKENWTALLGSIRAGLTEAFGYRLTYFQSKDSLSSLNNEANLYMDLGQLEDALDCFERMFVKVNRMKIPDGLEEATVDQFPLAENNIVIDFNSKFKLKAYFFKQQTVILRDSATTEASFVRNQIRWIHLLLSFIRSFDASYRRNELSLALIDDYLSSKQLQQLLRQTDRDLSELYEKLGDLRLLNRNELIKLAHSKKYVLSGSLVEIPLSDEPYELIAKVSQTKLASEKTFHQIAVQDTKDAIEAYSKSQARPRTVDTLSTELALIYFHNMKELETSSEILSDSFTYFKNSDWEFITLGVLKILIENLEQLSGNHGDVLPVLLGSYLELVAKDEPFEKDKLDRMLASLTEKVNFVSTELFECKLDTCIDAVDVDVYGISVQITSKIEVAFDEMIITFDKASFRLANGKLGRYNTFVLTSGDLTCGVLEAQKIIIRIGQLEIQSSLKGQVFAFQIEQFHKDGQLQNNTVLEAVVPRVRHLNKDEIMLVARVGSRPVEDCSFVFYKTDIDRLVAGSTYVVEHEGKQIDAEIESTPDKLVFQCHGQFAAGTTALVRIPYFFPPEVANTLVSLSYGLAFAGHAKHVTTQLDTQLHIAVSVQDIFKSSKLFSNYSINSPVLNQPVRIQTVELTSRNSTVKTWQQPHNIVAFNDQGSTFFYKIESLNDESLNLQIDYNNIKDEMVCILERLFTAQIMRHSPRLVKYLGLLRALLRAQSLKVNHYALTGNIRLDPLDVRRHHQHLDRIKQEDLADLVREIRLFFESSLEVAPELRVAVLEEVHQQLNIVVTVPTINTINIVEFEFDKQLQYLVCEPIHARLLLNVVLFKLEEKENKKVRFQNEPEVPTDVNLRLELLENENNWLVSGIKNFELDLDLRNDKSLSYAFDLVLTPLRVGKLELPRVEIKNRSDFQIQMELDYKNSSESVLVVSELNKVTYSF</sequence>
<dbReference type="GO" id="GO:1990071">
    <property type="term" value="C:TRAPPII protein complex"/>
    <property type="evidence" value="ECO:0007669"/>
    <property type="project" value="InterPro"/>
</dbReference>
<evidence type="ECO:0000256" key="3">
    <source>
        <dbReference type="ARBA" id="ARBA00023034"/>
    </source>
</evidence>
<dbReference type="GO" id="GO:0006891">
    <property type="term" value="P:intra-Golgi vesicle-mediated transport"/>
    <property type="evidence" value="ECO:0007669"/>
    <property type="project" value="TreeGrafter"/>
</dbReference>
<gene>
    <name evidence="7" type="ORF">OGAPHI_003287</name>
</gene>
<evidence type="ECO:0008006" key="9">
    <source>
        <dbReference type="Google" id="ProtNLM"/>
    </source>
</evidence>
<dbReference type="InterPro" id="IPR045126">
    <property type="entry name" value="TRAPPC10/Trs130"/>
</dbReference>
<dbReference type="Proteomes" id="UP000769157">
    <property type="component" value="Unassembled WGS sequence"/>
</dbReference>
<evidence type="ECO:0000313" key="8">
    <source>
        <dbReference type="Proteomes" id="UP000769157"/>
    </source>
</evidence>
<reference evidence="7" key="2">
    <citation type="submission" date="2021-01" db="EMBL/GenBank/DDBJ databases">
        <authorList>
            <person name="Schikora-Tamarit M.A."/>
        </authorList>
    </citation>
    <scope>NUCLEOTIDE SEQUENCE</scope>
    <source>
        <strain evidence="7">CBS6075</strain>
    </source>
</reference>
<evidence type="ECO:0000259" key="6">
    <source>
        <dbReference type="Pfam" id="PF24967"/>
    </source>
</evidence>
<organism evidence="7 8">
    <name type="scientific">Ogataea philodendri</name>
    <dbReference type="NCBI Taxonomy" id="1378263"/>
    <lineage>
        <taxon>Eukaryota</taxon>
        <taxon>Fungi</taxon>
        <taxon>Dikarya</taxon>
        <taxon>Ascomycota</taxon>
        <taxon>Saccharomycotina</taxon>
        <taxon>Pichiomycetes</taxon>
        <taxon>Pichiales</taxon>
        <taxon>Pichiaceae</taxon>
        <taxon>Ogataea</taxon>
    </lineage>
</organism>
<feature type="domain" description="TRAPPC10/Trs130 C-terminal" evidence="4">
    <location>
        <begin position="940"/>
        <end position="1078"/>
    </location>
</feature>
<feature type="domain" description="Trs130 NTS" evidence="6">
    <location>
        <begin position="282"/>
        <end position="467"/>
    </location>
</feature>
<dbReference type="RefSeq" id="XP_046061794.1">
    <property type="nucleotide sequence ID" value="XM_046204249.1"/>
</dbReference>
<protein>
    <recommendedName>
        <fullName evidence="9">Trafficking protein particle complex II-specific subunit 130</fullName>
    </recommendedName>
</protein>
<dbReference type="InterPro" id="IPR056913">
    <property type="entry name" value="TRAPPC10/Trs130_N"/>
</dbReference>
<accession>A0A9P8P777</accession>
<dbReference type="AlphaFoldDB" id="A0A9P8P777"/>
<dbReference type="GO" id="GO:0034498">
    <property type="term" value="P:early endosome to Golgi transport"/>
    <property type="evidence" value="ECO:0007669"/>
    <property type="project" value="TreeGrafter"/>
</dbReference>
<dbReference type="OrthoDB" id="10256906at2759"/>
<dbReference type="GeneID" id="70235254"/>
<dbReference type="PANTHER" id="PTHR13251">
    <property type="entry name" value="EPILEPSY HOLOPROSENCEPHALY CANDIDATE 1/TMEM1"/>
    <property type="match status" value="1"/>
</dbReference>
<evidence type="ECO:0000313" key="7">
    <source>
        <dbReference type="EMBL" id="KAH3666838.1"/>
    </source>
</evidence>
<comment type="subcellular location">
    <subcellularLocation>
        <location evidence="1">Golgi apparatus</location>
    </subcellularLocation>
</comment>
<dbReference type="Pfam" id="PF24967">
    <property type="entry name" value="NTS_TR130"/>
    <property type="match status" value="1"/>
</dbReference>
<feature type="domain" description="TRAPPC10/Trs130 N-terminal" evidence="5">
    <location>
        <begin position="15"/>
        <end position="183"/>
    </location>
</feature>
<dbReference type="PANTHER" id="PTHR13251:SF3">
    <property type="entry name" value="TRAFFICKING PROTEIN PARTICLE COMPLEX SUBUNIT 10"/>
    <property type="match status" value="1"/>
</dbReference>
<proteinExistence type="predicted"/>
<dbReference type="Pfam" id="PF23036">
    <property type="entry name" value="TRAPPC10_1st"/>
    <property type="match status" value="1"/>
</dbReference>
<keyword evidence="8" id="KW-1185">Reference proteome</keyword>
<evidence type="ECO:0000259" key="4">
    <source>
        <dbReference type="Pfam" id="PF12584"/>
    </source>
</evidence>
<dbReference type="InterPro" id="IPR022233">
    <property type="entry name" value="TRAPPC10/Trs130_C"/>
</dbReference>